<evidence type="ECO:0000313" key="6">
    <source>
        <dbReference type="Proteomes" id="UP000623215"/>
    </source>
</evidence>
<evidence type="ECO:0000256" key="3">
    <source>
        <dbReference type="PROSITE-ProRule" id="PRU00703"/>
    </source>
</evidence>
<dbReference type="PANTHER" id="PTHR43080">
    <property type="entry name" value="CBS DOMAIN-CONTAINING PROTEIN CBSX3, MITOCHONDRIAL"/>
    <property type="match status" value="1"/>
</dbReference>
<name>A0A832ZYT5_9EURY</name>
<comment type="caution">
    <text evidence="5">The sequence shown here is derived from an EMBL/GenBank/DDBJ whole genome shotgun (WGS) entry which is preliminary data.</text>
</comment>
<feature type="domain" description="CBS" evidence="4">
    <location>
        <begin position="74"/>
        <end position="132"/>
    </location>
</feature>
<dbReference type="InterPro" id="IPR051257">
    <property type="entry name" value="Diverse_CBS-Domain"/>
</dbReference>
<accession>A0A832ZYT5</accession>
<evidence type="ECO:0000313" key="5">
    <source>
        <dbReference type="EMBL" id="HIQ32608.1"/>
    </source>
</evidence>
<protein>
    <submittedName>
        <fullName evidence="5">CBS domain-containing protein</fullName>
    </submittedName>
</protein>
<dbReference type="AlphaFoldDB" id="A0A832ZYT5"/>
<dbReference type="SUPFAM" id="SSF54631">
    <property type="entry name" value="CBS-domain pair"/>
    <property type="match status" value="1"/>
</dbReference>
<evidence type="ECO:0000256" key="2">
    <source>
        <dbReference type="ARBA" id="ARBA00023122"/>
    </source>
</evidence>
<dbReference type="SMART" id="SM00116">
    <property type="entry name" value="CBS"/>
    <property type="match status" value="2"/>
</dbReference>
<evidence type="ECO:0000256" key="1">
    <source>
        <dbReference type="ARBA" id="ARBA00022737"/>
    </source>
</evidence>
<organism evidence="5 6">
    <name type="scientific">Methanothermococcus okinawensis</name>
    <dbReference type="NCBI Taxonomy" id="155863"/>
    <lineage>
        <taxon>Archaea</taxon>
        <taxon>Methanobacteriati</taxon>
        <taxon>Methanobacteriota</taxon>
        <taxon>Methanomada group</taxon>
        <taxon>Methanococci</taxon>
        <taxon>Methanococcales</taxon>
        <taxon>Methanococcaceae</taxon>
        <taxon>Methanothermococcus</taxon>
    </lineage>
</organism>
<proteinExistence type="predicted"/>
<dbReference type="PANTHER" id="PTHR43080:SF2">
    <property type="entry name" value="CBS DOMAIN-CONTAINING PROTEIN"/>
    <property type="match status" value="1"/>
</dbReference>
<dbReference type="Proteomes" id="UP000623215">
    <property type="component" value="Unassembled WGS sequence"/>
</dbReference>
<dbReference type="Pfam" id="PF00571">
    <property type="entry name" value="CBS"/>
    <property type="match status" value="2"/>
</dbReference>
<gene>
    <name evidence="5" type="ORF">EYH55_03910</name>
</gene>
<feature type="domain" description="CBS" evidence="4">
    <location>
        <begin position="11"/>
        <end position="67"/>
    </location>
</feature>
<dbReference type="Gene3D" id="3.10.580.10">
    <property type="entry name" value="CBS-domain"/>
    <property type="match status" value="1"/>
</dbReference>
<sequence length="132" mass="15062">MISRYVVRDVMSRGIHEVLLDTPLREVVKIMAENNVSSVVVTDKEGVYWGIITTLDVLKHHTEDMDRLKAEDIMVSNIITVDPLTPLERAAAIMVENRIHHLYVVSEFREDKIVGVISSKDIIKVLNQVLNR</sequence>
<dbReference type="InterPro" id="IPR046342">
    <property type="entry name" value="CBS_dom_sf"/>
</dbReference>
<evidence type="ECO:0000259" key="4">
    <source>
        <dbReference type="PROSITE" id="PS51371"/>
    </source>
</evidence>
<dbReference type="EMBL" id="DQVW01000069">
    <property type="protein sequence ID" value="HIQ32608.1"/>
    <property type="molecule type" value="Genomic_DNA"/>
</dbReference>
<keyword evidence="1" id="KW-0677">Repeat</keyword>
<dbReference type="InterPro" id="IPR000644">
    <property type="entry name" value="CBS_dom"/>
</dbReference>
<dbReference type="PROSITE" id="PS51371">
    <property type="entry name" value="CBS"/>
    <property type="match status" value="2"/>
</dbReference>
<keyword evidence="2 3" id="KW-0129">CBS domain</keyword>
<reference evidence="5" key="1">
    <citation type="journal article" date="2020" name="ISME J.">
        <title>Gammaproteobacteria mediating utilization of methyl-, sulfur- and petroleum organic compounds in deep ocean hydrothermal plumes.</title>
        <authorList>
            <person name="Zhou Z."/>
            <person name="Liu Y."/>
            <person name="Pan J."/>
            <person name="Cron B.R."/>
            <person name="Toner B.M."/>
            <person name="Anantharaman K."/>
            <person name="Breier J.A."/>
            <person name="Dick G.J."/>
            <person name="Li M."/>
        </authorList>
    </citation>
    <scope>NUCLEOTIDE SEQUENCE</scope>
    <source>
        <strain evidence="5">SZUA-1534</strain>
    </source>
</reference>